<dbReference type="EMBL" id="JAYKXP010000003">
    <property type="protein sequence ID" value="KAK7060336.1"/>
    <property type="molecule type" value="Genomic_DNA"/>
</dbReference>
<evidence type="ECO:0000313" key="2">
    <source>
        <dbReference type="EMBL" id="KAK7060336.1"/>
    </source>
</evidence>
<evidence type="ECO:0000256" key="1">
    <source>
        <dbReference type="SAM" id="Coils"/>
    </source>
</evidence>
<dbReference type="Proteomes" id="UP001383192">
    <property type="component" value="Unassembled WGS sequence"/>
</dbReference>
<accession>A0AAW0E9S4</accession>
<proteinExistence type="predicted"/>
<gene>
    <name evidence="2" type="ORF">VNI00_001101</name>
</gene>
<feature type="coiled-coil region" evidence="1">
    <location>
        <begin position="33"/>
        <end position="67"/>
    </location>
</feature>
<organism evidence="2 3">
    <name type="scientific">Paramarasmius palmivorus</name>
    <dbReference type="NCBI Taxonomy" id="297713"/>
    <lineage>
        <taxon>Eukaryota</taxon>
        <taxon>Fungi</taxon>
        <taxon>Dikarya</taxon>
        <taxon>Basidiomycota</taxon>
        <taxon>Agaricomycotina</taxon>
        <taxon>Agaricomycetes</taxon>
        <taxon>Agaricomycetidae</taxon>
        <taxon>Agaricales</taxon>
        <taxon>Marasmiineae</taxon>
        <taxon>Marasmiaceae</taxon>
        <taxon>Paramarasmius</taxon>
    </lineage>
</organism>
<dbReference type="AlphaFoldDB" id="A0AAW0E9S4"/>
<sequence length="166" mass="19464">MLPLRQSLRFAPHLHRQVRYYRRIKTGLSSTSDARDEAVLKKLEAQLAELKKRMKQEEEDAANIANQYSKDKESEFENHTAYFWQRILSKEDRKQLASHEINSMDDLEAAYHEADIKMTTKPFPKLEQLPPKLQLAHELHKSIPHRVNAHRKSHAMSLKSFFGGIF</sequence>
<keyword evidence="3" id="KW-1185">Reference proteome</keyword>
<evidence type="ECO:0000313" key="3">
    <source>
        <dbReference type="Proteomes" id="UP001383192"/>
    </source>
</evidence>
<keyword evidence="1" id="KW-0175">Coiled coil</keyword>
<comment type="caution">
    <text evidence="2">The sequence shown here is derived from an EMBL/GenBank/DDBJ whole genome shotgun (WGS) entry which is preliminary data.</text>
</comment>
<name>A0AAW0E9S4_9AGAR</name>
<protein>
    <submittedName>
        <fullName evidence="2">Uncharacterized protein</fullName>
    </submittedName>
</protein>
<reference evidence="2 3" key="1">
    <citation type="submission" date="2024-01" db="EMBL/GenBank/DDBJ databases">
        <title>A draft genome for a cacao thread blight-causing isolate of Paramarasmius palmivorus.</title>
        <authorList>
            <person name="Baruah I.K."/>
            <person name="Bukari Y."/>
            <person name="Amoako-Attah I."/>
            <person name="Meinhardt L.W."/>
            <person name="Bailey B.A."/>
            <person name="Cohen S.P."/>
        </authorList>
    </citation>
    <scope>NUCLEOTIDE SEQUENCE [LARGE SCALE GENOMIC DNA]</scope>
    <source>
        <strain evidence="2 3">GH-12</strain>
    </source>
</reference>